<dbReference type="GeneID" id="97673266"/>
<organism evidence="4 5">
    <name type="scientific">Roseibium album</name>
    <dbReference type="NCBI Taxonomy" id="311410"/>
    <lineage>
        <taxon>Bacteria</taxon>
        <taxon>Pseudomonadati</taxon>
        <taxon>Pseudomonadota</taxon>
        <taxon>Alphaproteobacteria</taxon>
        <taxon>Hyphomicrobiales</taxon>
        <taxon>Stappiaceae</taxon>
        <taxon>Roseibium</taxon>
    </lineage>
</organism>
<evidence type="ECO:0000256" key="2">
    <source>
        <dbReference type="ARBA" id="ARBA00022679"/>
    </source>
</evidence>
<dbReference type="PANTHER" id="PTHR43861">
    <property type="entry name" value="TRANS-ACONITATE 2-METHYLTRANSFERASE-RELATED"/>
    <property type="match status" value="1"/>
</dbReference>
<dbReference type="SUPFAM" id="SSF53335">
    <property type="entry name" value="S-adenosyl-L-methionine-dependent methyltransferases"/>
    <property type="match status" value="1"/>
</dbReference>
<keyword evidence="5" id="KW-1185">Reference proteome</keyword>
<protein>
    <submittedName>
        <fullName evidence="4">Demethylmenaquinone methyltransferase</fullName>
        <ecNumber evidence="4">2.1.1.163</ecNumber>
    </submittedName>
</protein>
<name>A0A0M6ZL58_9HYPH</name>
<accession>A0A0M6ZL58</accession>
<keyword evidence="2 4" id="KW-0808">Transferase</keyword>
<dbReference type="InterPro" id="IPR029063">
    <property type="entry name" value="SAM-dependent_MTases_sf"/>
</dbReference>
<gene>
    <name evidence="4" type="primary">ubiE_6</name>
    <name evidence="4" type="ORF">LA5096_06038</name>
</gene>
<dbReference type="Pfam" id="PF13649">
    <property type="entry name" value="Methyltransf_25"/>
    <property type="match status" value="1"/>
</dbReference>
<dbReference type="Proteomes" id="UP000049983">
    <property type="component" value="Unassembled WGS sequence"/>
</dbReference>
<evidence type="ECO:0000313" key="5">
    <source>
        <dbReference type="Proteomes" id="UP000049983"/>
    </source>
</evidence>
<evidence type="ECO:0000313" key="4">
    <source>
        <dbReference type="EMBL" id="CTQ79144.1"/>
    </source>
</evidence>
<dbReference type="RefSeq" id="WP_055121270.1">
    <property type="nucleotide sequence ID" value="NZ_CXWA01000014.1"/>
</dbReference>
<dbReference type="PANTHER" id="PTHR43861:SF1">
    <property type="entry name" value="TRANS-ACONITATE 2-METHYLTRANSFERASE"/>
    <property type="match status" value="1"/>
</dbReference>
<feature type="domain" description="Methyltransferase" evidence="3">
    <location>
        <begin position="41"/>
        <end position="134"/>
    </location>
</feature>
<evidence type="ECO:0000256" key="1">
    <source>
        <dbReference type="ARBA" id="ARBA00022603"/>
    </source>
</evidence>
<dbReference type="Gene3D" id="3.40.50.150">
    <property type="entry name" value="Vaccinia Virus protein VP39"/>
    <property type="match status" value="1"/>
</dbReference>
<sequence length="263" mass="28693">MTFQLVGSGPEIYEKVMVPLWFGRWAEALVDKLSLQASENVLDVACGTGVTTRLAKSKVGPMGRVDGVDINAAMLAKAKEIADGLDIGWIESDVNDIGLPSASYDVILSQHGYHYFPDKPAALSEFRRLLSSGGRMAVSIWDGHSPYTHAICRAIERFVSPEIAEKQRSQRETPSTDELIAQLTSAGFSRVSVHRQELMIDVPLAEEFVPLHLGSMPIAGAFMALDDDAKQDLVNDVSKSLAAYVRGNRLVYPDAVNVALGYR</sequence>
<keyword evidence="1 4" id="KW-0489">Methyltransferase</keyword>
<dbReference type="STRING" id="311410.LA5095_05788"/>
<dbReference type="EMBL" id="CXWC01000017">
    <property type="protein sequence ID" value="CTQ79144.1"/>
    <property type="molecule type" value="Genomic_DNA"/>
</dbReference>
<dbReference type="OrthoDB" id="9787738at2"/>
<dbReference type="CDD" id="cd02440">
    <property type="entry name" value="AdoMet_MTases"/>
    <property type="match status" value="1"/>
</dbReference>
<dbReference type="EC" id="2.1.1.163" evidence="4"/>
<dbReference type="GO" id="GO:0032259">
    <property type="term" value="P:methylation"/>
    <property type="evidence" value="ECO:0007669"/>
    <property type="project" value="UniProtKB-KW"/>
</dbReference>
<reference evidence="5" key="1">
    <citation type="submission" date="2015-07" db="EMBL/GenBank/DDBJ databases">
        <authorList>
            <person name="Rodrigo-Torres Lidia"/>
            <person name="Arahal R.David."/>
        </authorList>
    </citation>
    <scope>NUCLEOTIDE SEQUENCE [LARGE SCALE GENOMIC DNA]</scope>
    <source>
        <strain evidence="5">CECT 5096</strain>
    </source>
</reference>
<dbReference type="GO" id="GO:0043770">
    <property type="term" value="F:demethylmenaquinone methyltransferase activity"/>
    <property type="evidence" value="ECO:0007669"/>
    <property type="project" value="UniProtKB-EC"/>
</dbReference>
<evidence type="ECO:0000259" key="3">
    <source>
        <dbReference type="Pfam" id="PF13649"/>
    </source>
</evidence>
<dbReference type="AlphaFoldDB" id="A0A0M6ZL58"/>
<dbReference type="InterPro" id="IPR041698">
    <property type="entry name" value="Methyltransf_25"/>
</dbReference>
<proteinExistence type="predicted"/>